<reference evidence="3" key="2">
    <citation type="submission" date="2020-10" db="EMBL/GenBank/DDBJ databases">
        <title>Comparative genomics of the Acetobacterium genus.</title>
        <authorList>
            <person name="Marshall C."/>
            <person name="May H."/>
            <person name="Norman S."/>
        </authorList>
    </citation>
    <scope>NUCLEOTIDE SEQUENCE</scope>
    <source>
        <strain evidence="3">DER-2019</strain>
    </source>
</reference>
<evidence type="ECO:0000256" key="1">
    <source>
        <dbReference type="SAM" id="Coils"/>
    </source>
</evidence>
<dbReference type="Pfam" id="PF02518">
    <property type="entry name" value="HATPase_c"/>
    <property type="match status" value="1"/>
</dbReference>
<dbReference type="OrthoDB" id="9816482at2"/>
<reference evidence="3" key="1">
    <citation type="submission" date="2019-10" db="EMBL/GenBank/DDBJ databases">
        <authorList>
            <person name="Ross D.E."/>
            <person name="Gulliver D."/>
        </authorList>
    </citation>
    <scope>NUCLEOTIDE SEQUENCE</scope>
    <source>
        <strain evidence="3">DER-2019</strain>
    </source>
</reference>
<dbReference type="GO" id="GO:0005524">
    <property type="term" value="F:ATP binding"/>
    <property type="evidence" value="ECO:0007669"/>
    <property type="project" value="UniProtKB-KW"/>
</dbReference>
<dbReference type="Gene3D" id="3.30.565.10">
    <property type="entry name" value="Histidine kinase-like ATPase, C-terminal domain"/>
    <property type="match status" value="2"/>
</dbReference>
<evidence type="ECO:0000259" key="2">
    <source>
        <dbReference type="Pfam" id="PF02518"/>
    </source>
</evidence>
<accession>A0A923HTN6</accession>
<dbReference type="InterPro" id="IPR036890">
    <property type="entry name" value="HATPase_C_sf"/>
</dbReference>
<keyword evidence="3" id="KW-0067">ATP-binding</keyword>
<evidence type="ECO:0000313" key="4">
    <source>
        <dbReference type="Proteomes" id="UP000616595"/>
    </source>
</evidence>
<sequence>MEELKYIIEDSTIVELLGVQNFTNDESAVLELVKNSYDARAALLSLTFEETQLIIADNGIGMDTNDIKRHWMHVGKSSKKYDVVDKNNNTRILAGSKGIGRFALSRLGRNIEMFSKKAGAVGVVWRTDWNSSLLSDDESLNECGTRIIISNLREKWSKRKVENLAEFISKTYNDNLMKIEIKHPVVEKVITKYFPVPKLGKNCLSNIQLVYDSDKCVVTTKIQSDEFLDDAINYCSEVNPREYCIVTDMIDELKASKEFDLSIDALKENLKKIGDFSAEMYFNINSTSTEMEKFLYKYSSLPETIKGGIVLYRNAFSISAYEGKKDWLGLGKRSRKSPAAASHPSGAWRVRENQLAGKVEIDKKINSVLQDLSNRQGLDENIYYQLFIEIILTSLKEFERYRQSIIRQIDVKNNFEIEEKRTPVSDKVLSNPITVSQLSTQEAKQLAAEIKTYRKESNEYKREKANVEERYKYDVRILNVLATAGLKASSIAHEMRNDRNSIAENSNNIILALKEYDMWDELLSPDKIEKAYKNVPYLIKSNNEVSKKIVAFMDTMLSEVEKRQFEATWQSISYFLLKIKNIWERDYAWVTIKAQTSDDIYYLMSEDIVRVVFDNLILNSIQQNENKDHLEINIIANESNDQIHFMYIDNGKGLDKKYNSNPRRILEVHETTRNNGHGLGMWIVNNTVVMSGGEIIQINGQNGFSIEFLVGGKI</sequence>
<comment type="caution">
    <text evidence="3">The sequence shown here is derived from an EMBL/GenBank/DDBJ whole genome shotgun (WGS) entry which is preliminary data.</text>
</comment>
<dbReference type="AlphaFoldDB" id="A0A923HTN6"/>
<feature type="domain" description="Histidine kinase/HSP90-like ATPase" evidence="2">
    <location>
        <begin position="606"/>
        <end position="696"/>
    </location>
</feature>
<keyword evidence="3" id="KW-0547">Nucleotide-binding</keyword>
<name>A0A923HTN6_9FIRM</name>
<keyword evidence="1" id="KW-0175">Coiled coil</keyword>
<organism evidence="3 4">
    <name type="scientific">Acetobacterium paludosum</name>
    <dbReference type="NCBI Taxonomy" id="52693"/>
    <lineage>
        <taxon>Bacteria</taxon>
        <taxon>Bacillati</taxon>
        <taxon>Bacillota</taxon>
        <taxon>Clostridia</taxon>
        <taxon>Eubacteriales</taxon>
        <taxon>Eubacteriaceae</taxon>
        <taxon>Acetobacterium</taxon>
    </lineage>
</organism>
<feature type="coiled-coil region" evidence="1">
    <location>
        <begin position="436"/>
        <end position="470"/>
    </location>
</feature>
<dbReference type="EMBL" id="WJBD01000009">
    <property type="protein sequence ID" value="MBC3888428.1"/>
    <property type="molecule type" value="Genomic_DNA"/>
</dbReference>
<gene>
    <name evidence="3" type="ORF">GH810_08925</name>
</gene>
<keyword evidence="4" id="KW-1185">Reference proteome</keyword>
<proteinExistence type="predicted"/>
<dbReference type="SUPFAM" id="SSF55874">
    <property type="entry name" value="ATPase domain of HSP90 chaperone/DNA topoisomerase II/histidine kinase"/>
    <property type="match status" value="2"/>
</dbReference>
<protein>
    <submittedName>
        <fullName evidence="3">ATP-binding protein</fullName>
    </submittedName>
</protein>
<dbReference type="Pfam" id="PF13589">
    <property type="entry name" value="HATPase_c_3"/>
    <property type="match status" value="1"/>
</dbReference>
<dbReference type="InterPro" id="IPR003594">
    <property type="entry name" value="HATPase_dom"/>
</dbReference>
<dbReference type="Proteomes" id="UP000616595">
    <property type="component" value="Unassembled WGS sequence"/>
</dbReference>
<evidence type="ECO:0000313" key="3">
    <source>
        <dbReference type="EMBL" id="MBC3888428.1"/>
    </source>
</evidence>